<dbReference type="Pfam" id="PF00246">
    <property type="entry name" value="Peptidase_M14"/>
    <property type="match status" value="1"/>
</dbReference>
<evidence type="ECO:0000313" key="15">
    <source>
        <dbReference type="Proteomes" id="UP000192611"/>
    </source>
</evidence>
<comment type="similarity">
    <text evidence="2 12">Belongs to the peptidase M14 family.</text>
</comment>
<dbReference type="PANTHER" id="PTHR11705:SF143">
    <property type="entry name" value="SLL0236 PROTEIN"/>
    <property type="match status" value="1"/>
</dbReference>
<comment type="catalytic activity">
    <reaction evidence="10">
        <text>Releases a C-terminal residue, which may be hydrophobic or positively charged.</text>
        <dbReference type="EC" id="3.4.17.18"/>
    </reaction>
</comment>
<evidence type="ECO:0000313" key="14">
    <source>
        <dbReference type="EMBL" id="OQX90887.1"/>
    </source>
</evidence>
<dbReference type="Proteomes" id="UP000192611">
    <property type="component" value="Unassembled WGS sequence"/>
</dbReference>
<dbReference type="EMBL" id="NATQ01000022">
    <property type="protein sequence ID" value="OQX90887.1"/>
    <property type="molecule type" value="Genomic_DNA"/>
</dbReference>
<dbReference type="InterPro" id="IPR026444">
    <property type="entry name" value="Secre_tail"/>
</dbReference>
<evidence type="ECO:0000256" key="9">
    <source>
        <dbReference type="ARBA" id="ARBA00023049"/>
    </source>
</evidence>
<dbReference type="SUPFAM" id="SSF53187">
    <property type="entry name" value="Zn-dependent exopeptidases"/>
    <property type="match status" value="1"/>
</dbReference>
<feature type="domain" description="Peptidase M14" evidence="13">
    <location>
        <begin position="102"/>
        <end position="410"/>
    </location>
</feature>
<organism evidence="14 15">
    <name type="scientific">Candidatus Coatesbacteria bacterium 4484_99</name>
    <dbReference type="NCBI Taxonomy" id="1970774"/>
    <lineage>
        <taxon>Bacteria</taxon>
        <taxon>Candidatus Coatesiibacteriota</taxon>
    </lineage>
</organism>
<keyword evidence="9" id="KW-0482">Metalloprotease</keyword>
<dbReference type="FunFam" id="3.40.630.10:FF:000084">
    <property type="entry name" value="Carboxypeptidase B2"/>
    <property type="match status" value="1"/>
</dbReference>
<evidence type="ECO:0000256" key="12">
    <source>
        <dbReference type="PROSITE-ProRule" id="PRU01379"/>
    </source>
</evidence>
<sequence length="609" mass="70189">MFKVRYIILVLFLCLFSIGVSISFGDCSDKVSWVRVYISYPEEAKYIISEGLDICSGRAGEYIDVLATPEQVEMLSGKGYTIDILMEDIYDSANYDTRGYDGYHNYLELTADLTQLENDYPVICKLYDFGQGWAELGQIWGVKISDNVEQTEDEPRLMVVGVHHAREPMTTEVVLNDCIQLCDNYVKDPDIYNAINELEIWLIPVMNVDGWIYDDVENHRRWWRKNARDNDEDDEHFGYYDGVDLNRNYSYMWGYDDYGSSPYPEDTTYRGPEPNSEPETQIIVGLADDYEFNVALSYHTYGEYILIPWGYIDDYPDGEDYDTFMEIADGMNEVIYDYQGRYYEVGNPYDTVGYPTNGDFDDYMYGEKGVFGLTFELNTWGQGGFYPPDSYIPETTEMHWLVLKWLLNWMVDKYITDINVLYFKGIAYDGGVKLTWDAESTDEDILGFNIYREEVLNKSGEMRHSRLDSFIKVNDGLITGERPYTYVDRDIVEGEEYRYRLEVVTGERGYDRGEVVVDTGRQTPISLEMVYPNPCIDELSIGLMAGEGTEIEMRVYDISGRKVDAGLIESVNEGYNILKMDVGELANGAYMLVIDSDAGKLTSRFCVVR</sequence>
<evidence type="ECO:0000256" key="7">
    <source>
        <dbReference type="ARBA" id="ARBA00022801"/>
    </source>
</evidence>
<comment type="caution">
    <text evidence="14">The sequence shown here is derived from an EMBL/GenBank/DDBJ whole genome shotgun (WGS) entry which is preliminary data.</text>
</comment>
<dbReference type="PROSITE" id="PS52035">
    <property type="entry name" value="PEPTIDASE_M14"/>
    <property type="match status" value="1"/>
</dbReference>
<name>A0A1W9S2N1_9BACT</name>
<evidence type="ECO:0000256" key="6">
    <source>
        <dbReference type="ARBA" id="ARBA00022729"/>
    </source>
</evidence>
<dbReference type="Gene3D" id="2.60.40.10">
    <property type="entry name" value="Immunoglobulins"/>
    <property type="match status" value="1"/>
</dbReference>
<evidence type="ECO:0000259" key="13">
    <source>
        <dbReference type="PROSITE" id="PS52035"/>
    </source>
</evidence>
<gene>
    <name evidence="14" type="ORF">B6D57_01695</name>
</gene>
<evidence type="ECO:0000256" key="11">
    <source>
        <dbReference type="ARBA" id="ARBA00066554"/>
    </source>
</evidence>
<dbReference type="Pfam" id="PF18962">
    <property type="entry name" value="Por_Secre_tail"/>
    <property type="match status" value="1"/>
</dbReference>
<dbReference type="GO" id="GO:0004181">
    <property type="term" value="F:metallocarboxypeptidase activity"/>
    <property type="evidence" value="ECO:0007669"/>
    <property type="project" value="InterPro"/>
</dbReference>
<protein>
    <recommendedName>
        <fullName evidence="11">carboxypeptidase T</fullName>
        <ecNumber evidence="11">3.4.17.18</ecNumber>
    </recommendedName>
</protein>
<keyword evidence="3" id="KW-0121">Carboxypeptidase</keyword>
<dbReference type="CDD" id="cd03859">
    <property type="entry name" value="M14_CPT"/>
    <property type="match status" value="1"/>
</dbReference>
<proteinExistence type="inferred from homology"/>
<evidence type="ECO:0000256" key="1">
    <source>
        <dbReference type="ARBA" id="ARBA00001947"/>
    </source>
</evidence>
<keyword evidence="6" id="KW-0732">Signal</keyword>
<dbReference type="EC" id="3.4.17.18" evidence="11"/>
<evidence type="ECO:0000256" key="5">
    <source>
        <dbReference type="ARBA" id="ARBA00022723"/>
    </source>
</evidence>
<evidence type="ECO:0000256" key="4">
    <source>
        <dbReference type="ARBA" id="ARBA00022670"/>
    </source>
</evidence>
<keyword evidence="8" id="KW-0862">Zinc</keyword>
<keyword evidence="4" id="KW-0645">Protease</keyword>
<dbReference type="GO" id="GO:0008270">
    <property type="term" value="F:zinc ion binding"/>
    <property type="evidence" value="ECO:0007669"/>
    <property type="project" value="InterPro"/>
</dbReference>
<dbReference type="NCBIfam" id="TIGR04183">
    <property type="entry name" value="Por_Secre_tail"/>
    <property type="match status" value="1"/>
</dbReference>
<dbReference type="GO" id="GO:0006508">
    <property type="term" value="P:proteolysis"/>
    <property type="evidence" value="ECO:0007669"/>
    <property type="project" value="UniProtKB-KW"/>
</dbReference>
<dbReference type="Gene3D" id="3.40.630.10">
    <property type="entry name" value="Zn peptidases"/>
    <property type="match status" value="1"/>
</dbReference>
<dbReference type="PANTHER" id="PTHR11705">
    <property type="entry name" value="PROTEASE FAMILY M14 CARBOXYPEPTIDASE A,B"/>
    <property type="match status" value="1"/>
</dbReference>
<dbReference type="InterPro" id="IPR013783">
    <property type="entry name" value="Ig-like_fold"/>
</dbReference>
<keyword evidence="5" id="KW-0479">Metal-binding</keyword>
<evidence type="ECO:0000256" key="8">
    <source>
        <dbReference type="ARBA" id="ARBA00022833"/>
    </source>
</evidence>
<dbReference type="InterPro" id="IPR000834">
    <property type="entry name" value="Peptidase_M14"/>
</dbReference>
<dbReference type="GO" id="GO:0005615">
    <property type="term" value="C:extracellular space"/>
    <property type="evidence" value="ECO:0007669"/>
    <property type="project" value="TreeGrafter"/>
</dbReference>
<evidence type="ECO:0000256" key="3">
    <source>
        <dbReference type="ARBA" id="ARBA00022645"/>
    </source>
</evidence>
<comment type="cofactor">
    <cofactor evidence="1">
        <name>Zn(2+)</name>
        <dbReference type="ChEBI" id="CHEBI:29105"/>
    </cofactor>
</comment>
<reference evidence="15" key="1">
    <citation type="submission" date="2017-03" db="EMBL/GenBank/DDBJ databases">
        <title>Novel pathways for hydrocarbon cycling and metabolic interdependencies in hydrothermal sediment communities.</title>
        <authorList>
            <person name="Dombrowski N."/>
            <person name="Seitz K."/>
            <person name="Teske A."/>
            <person name="Baker B."/>
        </authorList>
    </citation>
    <scope>NUCLEOTIDE SEQUENCE [LARGE SCALE GENOMIC DNA]</scope>
</reference>
<evidence type="ECO:0000256" key="2">
    <source>
        <dbReference type="ARBA" id="ARBA00005988"/>
    </source>
</evidence>
<feature type="active site" description="Proton donor/acceptor" evidence="12">
    <location>
        <position position="376"/>
    </location>
</feature>
<keyword evidence="7" id="KW-0378">Hydrolase</keyword>
<dbReference type="SMART" id="SM00631">
    <property type="entry name" value="Zn_pept"/>
    <property type="match status" value="1"/>
</dbReference>
<dbReference type="InterPro" id="IPR033810">
    <property type="entry name" value="Carboxypeptidase_T"/>
</dbReference>
<dbReference type="AlphaFoldDB" id="A0A1W9S2N1"/>
<evidence type="ECO:0000256" key="10">
    <source>
        <dbReference type="ARBA" id="ARBA00050859"/>
    </source>
</evidence>
<accession>A0A1W9S2N1</accession>